<dbReference type="InterPro" id="IPR037171">
    <property type="entry name" value="NagB/RpiA_transferase-like"/>
</dbReference>
<dbReference type="EMBL" id="JASXSZ010000002">
    <property type="protein sequence ID" value="MDL9979307.1"/>
    <property type="molecule type" value="Genomic_DNA"/>
</dbReference>
<comment type="caution">
    <text evidence="2">The sequence shown here is derived from an EMBL/GenBank/DDBJ whole genome shotgun (WGS) entry which is preliminary data.</text>
</comment>
<evidence type="ECO:0000256" key="1">
    <source>
        <dbReference type="ARBA" id="ARBA00022679"/>
    </source>
</evidence>
<dbReference type="RefSeq" id="WP_286288169.1">
    <property type="nucleotide sequence ID" value="NZ_JASXSZ010000002.1"/>
</dbReference>
<dbReference type="Pfam" id="PF01144">
    <property type="entry name" value="CoA_trans"/>
    <property type="match status" value="1"/>
</dbReference>
<proteinExistence type="predicted"/>
<dbReference type="Proteomes" id="UP001235064">
    <property type="component" value="Unassembled WGS sequence"/>
</dbReference>
<dbReference type="PANTHER" id="PTHR13707:SF60">
    <property type="entry name" value="ACETATE COA-TRANSFERASE SUBUNIT ALPHA"/>
    <property type="match status" value="1"/>
</dbReference>
<dbReference type="SMART" id="SM00882">
    <property type="entry name" value="CoA_trans"/>
    <property type="match status" value="1"/>
</dbReference>
<gene>
    <name evidence="2" type="ORF">QSV35_08165</name>
</gene>
<keyword evidence="1 2" id="KW-0808">Transferase</keyword>
<organism evidence="2 3">
    <name type="scientific">Microbacterium candidum</name>
    <dbReference type="NCBI Taxonomy" id="3041922"/>
    <lineage>
        <taxon>Bacteria</taxon>
        <taxon>Bacillati</taxon>
        <taxon>Actinomycetota</taxon>
        <taxon>Actinomycetes</taxon>
        <taxon>Micrococcales</taxon>
        <taxon>Microbacteriaceae</taxon>
        <taxon>Microbacterium</taxon>
    </lineage>
</organism>
<dbReference type="Gene3D" id="3.30.30.40">
    <property type="match status" value="1"/>
</dbReference>
<evidence type="ECO:0000313" key="2">
    <source>
        <dbReference type="EMBL" id="MDL9979307.1"/>
    </source>
</evidence>
<dbReference type="GO" id="GO:0016740">
    <property type="term" value="F:transferase activity"/>
    <property type="evidence" value="ECO:0007669"/>
    <property type="project" value="UniProtKB-KW"/>
</dbReference>
<keyword evidence="3" id="KW-1185">Reference proteome</keyword>
<evidence type="ECO:0000313" key="3">
    <source>
        <dbReference type="Proteomes" id="UP001235064"/>
    </source>
</evidence>
<sequence length="283" mass="30376">MTDKLISSAAVEELLRDGMTIGIGGWGSRRKPMSLVRAVVRSGVQDLTVVSFGGPDVGILCATGQAARVIHGFVSLDTIAIDPHFAARRQAGTVENVEYDEAMLVAGLRAAGRRLPFEAIRSGLGSDAVTRNPRLRTVRSPYDDGEELLAMPAVPLDLALLHLDRADESGNAQCLGTDPYFDDLFALAAERTVVSAEEIVPAGAFADAVPSSLLLNRTMVDHVVAAPGGAHFTACSPGYPRDEEFQRRYAASAADPAAWRDFYDRFVAVTDDEYRAAIEGIER</sequence>
<reference evidence="2 3" key="1">
    <citation type="submission" date="2023-06" db="EMBL/GenBank/DDBJ databases">
        <title>Microbacterium sp. nov., isolated from a waste landfill.</title>
        <authorList>
            <person name="Wen W."/>
        </authorList>
    </citation>
    <scope>NUCLEOTIDE SEQUENCE [LARGE SCALE GENOMIC DNA]</scope>
    <source>
        <strain evidence="2 3">ASV49</strain>
    </source>
</reference>
<protein>
    <submittedName>
        <fullName evidence="2">CoA-transferase</fullName>
        <ecNumber evidence="2">2.8.3.-</ecNumber>
    </submittedName>
</protein>
<dbReference type="EC" id="2.8.3.-" evidence="2"/>
<dbReference type="InterPro" id="IPR004165">
    <property type="entry name" value="CoA_trans_fam_I"/>
</dbReference>
<dbReference type="PANTHER" id="PTHR13707">
    <property type="entry name" value="KETOACID-COENZYME A TRANSFERASE"/>
    <property type="match status" value="1"/>
</dbReference>
<dbReference type="Gene3D" id="3.40.1080.10">
    <property type="entry name" value="Glutaconate Coenzyme A-transferase"/>
    <property type="match status" value="1"/>
</dbReference>
<name>A0ABT7MXZ9_9MICO</name>
<dbReference type="SUPFAM" id="SSF100950">
    <property type="entry name" value="NagB/RpiA/CoA transferase-like"/>
    <property type="match status" value="1"/>
</dbReference>
<accession>A0ABT7MXZ9</accession>